<reference evidence="1 2" key="1">
    <citation type="journal article" date="2023" name="Arcadia Sci">
        <title>De novo assembly of a long-read Amblyomma americanum tick genome.</title>
        <authorList>
            <person name="Chou S."/>
            <person name="Poskanzer K.E."/>
            <person name="Rollins M."/>
            <person name="Thuy-Boun P.S."/>
        </authorList>
    </citation>
    <scope>NUCLEOTIDE SEQUENCE [LARGE SCALE GENOMIC DNA]</scope>
    <source>
        <strain evidence="1">F_SG_1</strain>
        <tissue evidence="1">Salivary glands</tissue>
    </source>
</reference>
<organism evidence="1 2">
    <name type="scientific">Amblyomma americanum</name>
    <name type="common">Lone star tick</name>
    <dbReference type="NCBI Taxonomy" id="6943"/>
    <lineage>
        <taxon>Eukaryota</taxon>
        <taxon>Metazoa</taxon>
        <taxon>Ecdysozoa</taxon>
        <taxon>Arthropoda</taxon>
        <taxon>Chelicerata</taxon>
        <taxon>Arachnida</taxon>
        <taxon>Acari</taxon>
        <taxon>Parasitiformes</taxon>
        <taxon>Ixodida</taxon>
        <taxon>Ixodoidea</taxon>
        <taxon>Ixodidae</taxon>
        <taxon>Amblyomminae</taxon>
        <taxon>Amblyomma</taxon>
    </lineage>
</organism>
<evidence type="ECO:0000313" key="2">
    <source>
        <dbReference type="Proteomes" id="UP001321473"/>
    </source>
</evidence>
<name>A0AAQ4FFN0_AMBAM</name>
<dbReference type="EMBL" id="JARKHS020003498">
    <property type="protein sequence ID" value="KAK8785515.1"/>
    <property type="molecule type" value="Genomic_DNA"/>
</dbReference>
<comment type="caution">
    <text evidence="1">The sequence shown here is derived from an EMBL/GenBank/DDBJ whole genome shotgun (WGS) entry which is preliminary data.</text>
</comment>
<accession>A0AAQ4FFN0</accession>
<proteinExistence type="predicted"/>
<sequence>MSSRAGTAPECTAQCRRQGWQLHKAPLPERRVTSLPFGVAPPAVRAERGNRADHESLRAGRNPGAELHLCRSCQENEASSILPTDTQAEDESTEMHATIRECTSSESHQKGDGIQRLESTGTSTIRLLTGSTVSLKQSLQARGTHTCHQKSSRLYT</sequence>
<dbReference type="Proteomes" id="UP001321473">
    <property type="component" value="Unassembled WGS sequence"/>
</dbReference>
<gene>
    <name evidence="1" type="ORF">V5799_008118</name>
</gene>
<evidence type="ECO:0000313" key="1">
    <source>
        <dbReference type="EMBL" id="KAK8785515.1"/>
    </source>
</evidence>
<keyword evidence="2" id="KW-1185">Reference proteome</keyword>
<protein>
    <submittedName>
        <fullName evidence="1">Uncharacterized protein</fullName>
    </submittedName>
</protein>
<dbReference type="AlphaFoldDB" id="A0AAQ4FFN0"/>